<keyword evidence="2" id="KW-1185">Reference proteome</keyword>
<sequence>MKITVNEQTQRFYLAFKRWVPVIGHEIKMGKYRFCAIPLNGHINITEVNSGCKAFVIPMNVANMRETESKEGTMNFLYRVGESLKRFIRAEENFDEKIEKMKKLAFKRLGKMPSIEDVNTDWIFEDESEVLN</sequence>
<accession>A0ABT4XAR8</accession>
<evidence type="ECO:0000313" key="2">
    <source>
        <dbReference type="Proteomes" id="UP001211894"/>
    </source>
</evidence>
<evidence type="ECO:0000313" key="1">
    <source>
        <dbReference type="EMBL" id="MDA7028506.1"/>
    </source>
</evidence>
<dbReference type="EMBL" id="JAQKAB010000019">
    <property type="protein sequence ID" value="MDA7028506.1"/>
    <property type="molecule type" value="Genomic_DNA"/>
</dbReference>
<dbReference type="RefSeq" id="WP_271342318.1">
    <property type="nucleotide sequence ID" value="NZ_JAQKAB010000019.1"/>
</dbReference>
<dbReference type="Proteomes" id="UP001211894">
    <property type="component" value="Unassembled WGS sequence"/>
</dbReference>
<name>A0ABT4XAR8_9BACI</name>
<gene>
    <name evidence="1" type="ORF">PJ311_18365</name>
</gene>
<proteinExistence type="predicted"/>
<reference evidence="1 2" key="1">
    <citation type="submission" date="2023-01" db="EMBL/GenBank/DDBJ databases">
        <title>Bacillus changyiensis sp. nov., isolated from a coastal deposit.</title>
        <authorList>
            <person name="Xiao G."/>
            <person name="Lai Q."/>
            <person name="Hu Z."/>
            <person name="Shao Z."/>
        </authorList>
    </citation>
    <scope>NUCLEOTIDE SEQUENCE [LARGE SCALE GENOMIC DNA]</scope>
    <source>
        <strain evidence="1 2">CLL-7-23</strain>
    </source>
</reference>
<protein>
    <submittedName>
        <fullName evidence="1">Uncharacterized protein</fullName>
    </submittedName>
</protein>
<comment type="caution">
    <text evidence="1">The sequence shown here is derived from an EMBL/GenBank/DDBJ whole genome shotgun (WGS) entry which is preliminary data.</text>
</comment>
<organism evidence="1 2">
    <name type="scientific">Bacillus changyiensis</name>
    <dbReference type="NCBI Taxonomy" id="3004103"/>
    <lineage>
        <taxon>Bacteria</taxon>
        <taxon>Bacillati</taxon>
        <taxon>Bacillota</taxon>
        <taxon>Bacilli</taxon>
        <taxon>Bacillales</taxon>
        <taxon>Bacillaceae</taxon>
        <taxon>Bacillus</taxon>
    </lineage>
</organism>